<dbReference type="Pfam" id="PF08299">
    <property type="entry name" value="Bac_DnaA_C"/>
    <property type="match status" value="1"/>
</dbReference>
<dbReference type="SMART" id="SM00760">
    <property type="entry name" value="Bac_DnaA_C"/>
    <property type="match status" value="1"/>
</dbReference>
<accession>A0A1G5MG77</accession>
<dbReference type="CDD" id="cd06571">
    <property type="entry name" value="Bac_DnaA_C"/>
    <property type="match status" value="1"/>
</dbReference>
<dbReference type="GO" id="GO:0006275">
    <property type="term" value="P:regulation of DNA replication"/>
    <property type="evidence" value="ECO:0007669"/>
    <property type="project" value="InterPro"/>
</dbReference>
<gene>
    <name evidence="2" type="ORF">SAMN03080610_00606</name>
</gene>
<dbReference type="SUPFAM" id="SSF48295">
    <property type="entry name" value="TrpR-like"/>
    <property type="match status" value="1"/>
</dbReference>
<evidence type="ECO:0000313" key="3">
    <source>
        <dbReference type="Proteomes" id="UP000199347"/>
    </source>
</evidence>
<feature type="domain" description="Chromosomal replication initiator DnaA C-terminal" evidence="1">
    <location>
        <begin position="92"/>
        <end position="160"/>
    </location>
</feature>
<name>A0A1G5MG77_AFIMA</name>
<organism evidence="2 3">
    <name type="scientific">Afifella marina DSM 2698</name>
    <dbReference type="NCBI Taxonomy" id="1120955"/>
    <lineage>
        <taxon>Bacteria</taxon>
        <taxon>Pseudomonadati</taxon>
        <taxon>Pseudomonadota</taxon>
        <taxon>Alphaproteobacteria</taxon>
        <taxon>Hyphomicrobiales</taxon>
        <taxon>Afifellaceae</taxon>
        <taxon>Afifella</taxon>
    </lineage>
</organism>
<evidence type="ECO:0000259" key="1">
    <source>
        <dbReference type="SMART" id="SM00760"/>
    </source>
</evidence>
<dbReference type="GO" id="GO:0043565">
    <property type="term" value="F:sequence-specific DNA binding"/>
    <property type="evidence" value="ECO:0007669"/>
    <property type="project" value="InterPro"/>
</dbReference>
<sequence>MNAVACHGDRGLDEIPRARIGLIETLAGKGMPPRAICEATGEPLSAIELVLAARRNAVKRAKERDIREFYSVHVVVPFAPVRSRQETNLDRPGMRIVVEVAAAHGVRVRDLQSVARNPRINEARQEAMYRIACETDLPLTVVGRLLRRDHSTIQYGVRAHAARHNLPLPRGMQETKR</sequence>
<dbReference type="GO" id="GO:0006270">
    <property type="term" value="P:DNA replication initiation"/>
    <property type="evidence" value="ECO:0007669"/>
    <property type="project" value="InterPro"/>
</dbReference>
<evidence type="ECO:0000313" key="2">
    <source>
        <dbReference type="EMBL" id="SCZ23804.1"/>
    </source>
</evidence>
<dbReference type="EMBL" id="FMVW01000001">
    <property type="protein sequence ID" value="SCZ23804.1"/>
    <property type="molecule type" value="Genomic_DNA"/>
</dbReference>
<dbReference type="STRING" id="1120955.SAMN03080610_00606"/>
<dbReference type="InterPro" id="IPR010921">
    <property type="entry name" value="Trp_repressor/repl_initiator"/>
</dbReference>
<dbReference type="GO" id="GO:0005524">
    <property type="term" value="F:ATP binding"/>
    <property type="evidence" value="ECO:0007669"/>
    <property type="project" value="InterPro"/>
</dbReference>
<dbReference type="Gene3D" id="1.10.1750.10">
    <property type="match status" value="1"/>
</dbReference>
<dbReference type="OrthoDB" id="5293895at2"/>
<keyword evidence="3" id="KW-1185">Reference proteome</keyword>
<dbReference type="RefSeq" id="WP_092809383.1">
    <property type="nucleotide sequence ID" value="NZ_FMVW01000001.1"/>
</dbReference>
<protein>
    <submittedName>
        <fullName evidence="2">DnaA protein helix-turn-helix</fullName>
    </submittedName>
</protein>
<reference evidence="2 3" key="1">
    <citation type="submission" date="2016-10" db="EMBL/GenBank/DDBJ databases">
        <authorList>
            <person name="de Groot N.N."/>
        </authorList>
    </citation>
    <scope>NUCLEOTIDE SEQUENCE [LARGE SCALE GENOMIC DNA]</scope>
    <source>
        <strain evidence="2 3">DSM 2698</strain>
    </source>
</reference>
<dbReference type="InterPro" id="IPR013159">
    <property type="entry name" value="DnaA_C"/>
</dbReference>
<dbReference type="AlphaFoldDB" id="A0A1G5MG77"/>
<dbReference type="Proteomes" id="UP000199347">
    <property type="component" value="Unassembled WGS sequence"/>
</dbReference>
<proteinExistence type="predicted"/>